<feature type="transmembrane region" description="Helical" evidence="4">
    <location>
        <begin position="205"/>
        <end position="224"/>
    </location>
</feature>
<dbReference type="SUPFAM" id="SSF47203">
    <property type="entry name" value="Acyl-CoA dehydrogenase C-terminal domain-like"/>
    <property type="match status" value="1"/>
</dbReference>
<keyword evidence="4" id="KW-1133">Transmembrane helix</keyword>
<feature type="domain" description="Acetyl-CoA dehydrogenase-like C-terminal" evidence="6">
    <location>
        <begin position="82"/>
        <end position="191"/>
    </location>
</feature>
<feature type="transmembrane region" description="Helical" evidence="4">
    <location>
        <begin position="236"/>
        <end position="257"/>
    </location>
</feature>
<reference evidence="7" key="1">
    <citation type="submission" date="2020-08" db="EMBL/GenBank/DDBJ databases">
        <title>Genome sequencing and assembly of the red palm weevil Rhynchophorus ferrugineus.</title>
        <authorList>
            <person name="Dias G.B."/>
            <person name="Bergman C.M."/>
            <person name="Manee M."/>
        </authorList>
    </citation>
    <scope>NUCLEOTIDE SEQUENCE</scope>
    <source>
        <strain evidence="7">AA-2017</strain>
        <tissue evidence="7">Whole larva</tissue>
    </source>
</reference>
<dbReference type="Gene3D" id="1.20.140.10">
    <property type="entry name" value="Butyryl-CoA Dehydrogenase, subunit A, domain 3"/>
    <property type="match status" value="1"/>
</dbReference>
<protein>
    <recommendedName>
        <fullName evidence="9">Acyl-CoA dehydrogenase</fullName>
    </recommendedName>
</protein>
<dbReference type="InterPro" id="IPR025878">
    <property type="entry name" value="Acyl-CoA_dh-like_C_dom"/>
</dbReference>
<dbReference type="Pfam" id="PF12806">
    <property type="entry name" value="Acyl-CoA_dh_C"/>
    <property type="match status" value="1"/>
</dbReference>
<evidence type="ECO:0000256" key="4">
    <source>
        <dbReference type="SAM" id="Phobius"/>
    </source>
</evidence>
<sequence>NDRVALLTPIAKAYLTDTAFQAALDAQMVFGGHGYIREWGMEQCIRDLRISQIYEGTNGVQSQDLIGRKTIKSGGAFIAEYIAEIREEVNTLSADLNFIKDATLDAATEVEVITQYILERAKEDAEYPNGVAVDYLHAVGLLSFSYMFAKIAAAANEKDGEFYQNKLTLARYFVARILPDLKSRLVRIQTELGAMVGIYFKTNHMPVRFLIYVAITALTRLLIADIQHDHKADWDLLIVTGAILLLAISILVVRFASWHYPSVIRSKSHDRELPAGKTPRPEDDELA</sequence>
<comment type="cofactor">
    <cofactor evidence="1">
        <name>FAD</name>
        <dbReference type="ChEBI" id="CHEBI:57692"/>
    </cofactor>
</comment>
<evidence type="ECO:0000259" key="5">
    <source>
        <dbReference type="Pfam" id="PF00441"/>
    </source>
</evidence>
<dbReference type="InterPro" id="IPR036250">
    <property type="entry name" value="AcylCo_DH-like_C"/>
</dbReference>
<dbReference type="OrthoDB" id="7774055at2759"/>
<evidence type="ECO:0000313" key="7">
    <source>
        <dbReference type="EMBL" id="KAF7277675.1"/>
    </source>
</evidence>
<dbReference type="GO" id="GO:0005886">
    <property type="term" value="C:plasma membrane"/>
    <property type="evidence" value="ECO:0007669"/>
    <property type="project" value="UniProtKB-SubCell"/>
</dbReference>
<gene>
    <name evidence="7" type="ORF">GWI33_021773</name>
</gene>
<evidence type="ECO:0000313" key="8">
    <source>
        <dbReference type="Proteomes" id="UP000625711"/>
    </source>
</evidence>
<accession>A0A834IGQ7</accession>
<evidence type="ECO:0000256" key="2">
    <source>
        <dbReference type="ARBA" id="ARBA00022630"/>
    </source>
</evidence>
<dbReference type="InterPro" id="IPR009075">
    <property type="entry name" value="AcylCo_DH/oxidase_C"/>
</dbReference>
<evidence type="ECO:0000256" key="3">
    <source>
        <dbReference type="ARBA" id="ARBA00023002"/>
    </source>
</evidence>
<keyword evidence="2" id="KW-0285">Flavoprotein</keyword>
<evidence type="ECO:0000259" key="6">
    <source>
        <dbReference type="Pfam" id="PF12806"/>
    </source>
</evidence>
<keyword evidence="8" id="KW-1185">Reference proteome</keyword>
<dbReference type="GO" id="GO:0016627">
    <property type="term" value="F:oxidoreductase activity, acting on the CH-CH group of donors"/>
    <property type="evidence" value="ECO:0007669"/>
    <property type="project" value="InterPro"/>
</dbReference>
<feature type="domain" description="Acyl-CoA dehydrogenase/oxidase C-terminal" evidence="5">
    <location>
        <begin position="8"/>
        <end position="64"/>
    </location>
</feature>
<keyword evidence="3" id="KW-0560">Oxidoreductase</keyword>
<comment type="caution">
    <text evidence="7">The sequence shown here is derived from an EMBL/GenBank/DDBJ whole genome shotgun (WGS) entry which is preliminary data.</text>
</comment>
<feature type="non-terminal residue" evidence="7">
    <location>
        <position position="1"/>
    </location>
</feature>
<evidence type="ECO:0008006" key="9">
    <source>
        <dbReference type="Google" id="ProtNLM"/>
    </source>
</evidence>
<dbReference type="PANTHER" id="PTHR42803">
    <property type="entry name" value="ACYL-COA DEHYDROGENASE"/>
    <property type="match status" value="1"/>
</dbReference>
<dbReference type="AlphaFoldDB" id="A0A834IGQ7"/>
<dbReference type="EMBL" id="JAACXV010000497">
    <property type="protein sequence ID" value="KAF7277675.1"/>
    <property type="molecule type" value="Genomic_DNA"/>
</dbReference>
<proteinExistence type="predicted"/>
<name>A0A834IGQ7_RHYFE</name>
<dbReference type="Pfam" id="PF00441">
    <property type="entry name" value="Acyl-CoA_dh_1"/>
    <property type="match status" value="1"/>
</dbReference>
<dbReference type="PANTHER" id="PTHR42803:SF1">
    <property type="entry name" value="BROAD-SPECIFICITY LINEAR ACYL-COA DEHYDROGENASE FADE5"/>
    <property type="match status" value="1"/>
</dbReference>
<evidence type="ECO:0000256" key="1">
    <source>
        <dbReference type="ARBA" id="ARBA00001974"/>
    </source>
</evidence>
<keyword evidence="4" id="KW-0812">Transmembrane</keyword>
<keyword evidence="4" id="KW-0472">Membrane</keyword>
<dbReference type="InterPro" id="IPR052166">
    <property type="entry name" value="Diverse_Acyl-CoA_DH"/>
</dbReference>
<organism evidence="7 8">
    <name type="scientific">Rhynchophorus ferrugineus</name>
    <name type="common">Red palm weevil</name>
    <name type="synonym">Curculio ferrugineus</name>
    <dbReference type="NCBI Taxonomy" id="354439"/>
    <lineage>
        <taxon>Eukaryota</taxon>
        <taxon>Metazoa</taxon>
        <taxon>Ecdysozoa</taxon>
        <taxon>Arthropoda</taxon>
        <taxon>Hexapoda</taxon>
        <taxon>Insecta</taxon>
        <taxon>Pterygota</taxon>
        <taxon>Neoptera</taxon>
        <taxon>Endopterygota</taxon>
        <taxon>Coleoptera</taxon>
        <taxon>Polyphaga</taxon>
        <taxon>Cucujiformia</taxon>
        <taxon>Curculionidae</taxon>
        <taxon>Dryophthorinae</taxon>
        <taxon>Rhynchophorus</taxon>
    </lineage>
</organism>
<dbReference type="Proteomes" id="UP000625711">
    <property type="component" value="Unassembled WGS sequence"/>
</dbReference>